<sequence length="91" mass="9610">MGNCANKPATTEGEVPVAEEKVAETTEREIVLETKDEEKKPEVEAAKPAEPSTAAVEPVKAESSETKPAEVVAAPAKVEAPAPEKKAEEKK</sequence>
<protein>
    <submittedName>
        <fullName evidence="2">Uncharacterized protein</fullName>
    </submittedName>
</protein>
<name>A0AAW1H2E5_SAPOF</name>
<feature type="compositionally biased region" description="Basic and acidic residues" evidence="1">
    <location>
        <begin position="18"/>
        <end position="47"/>
    </location>
</feature>
<feature type="region of interest" description="Disordered" evidence="1">
    <location>
        <begin position="1"/>
        <end position="91"/>
    </location>
</feature>
<dbReference type="AlphaFoldDB" id="A0AAW1H2E5"/>
<feature type="compositionally biased region" description="Basic and acidic residues" evidence="1">
    <location>
        <begin position="59"/>
        <end position="68"/>
    </location>
</feature>
<feature type="compositionally biased region" description="Basic and acidic residues" evidence="1">
    <location>
        <begin position="82"/>
        <end position="91"/>
    </location>
</feature>
<evidence type="ECO:0000313" key="3">
    <source>
        <dbReference type="Proteomes" id="UP001443914"/>
    </source>
</evidence>
<proteinExistence type="predicted"/>
<reference evidence="2" key="1">
    <citation type="submission" date="2024-03" db="EMBL/GenBank/DDBJ databases">
        <title>WGS assembly of Saponaria officinalis var. Norfolk2.</title>
        <authorList>
            <person name="Jenkins J."/>
            <person name="Shu S."/>
            <person name="Grimwood J."/>
            <person name="Barry K."/>
            <person name="Goodstein D."/>
            <person name="Schmutz J."/>
            <person name="Leebens-Mack J."/>
            <person name="Osbourn A."/>
        </authorList>
    </citation>
    <scope>NUCLEOTIDE SEQUENCE [LARGE SCALE GENOMIC DNA]</scope>
    <source>
        <strain evidence="2">JIC</strain>
    </source>
</reference>
<dbReference type="EMBL" id="JBDFQZ010000013">
    <property type="protein sequence ID" value="KAK9670555.1"/>
    <property type="molecule type" value="Genomic_DNA"/>
</dbReference>
<comment type="caution">
    <text evidence="2">The sequence shown here is derived from an EMBL/GenBank/DDBJ whole genome shotgun (WGS) entry which is preliminary data.</text>
</comment>
<dbReference type="Proteomes" id="UP001443914">
    <property type="component" value="Unassembled WGS sequence"/>
</dbReference>
<evidence type="ECO:0000313" key="2">
    <source>
        <dbReference type="EMBL" id="KAK9670555.1"/>
    </source>
</evidence>
<feature type="compositionally biased region" description="Low complexity" evidence="1">
    <location>
        <begin position="69"/>
        <end position="81"/>
    </location>
</feature>
<gene>
    <name evidence="2" type="ORF">RND81_13G209200</name>
</gene>
<keyword evidence="3" id="KW-1185">Reference proteome</keyword>
<accession>A0AAW1H2E5</accession>
<evidence type="ECO:0000256" key="1">
    <source>
        <dbReference type="SAM" id="MobiDB-lite"/>
    </source>
</evidence>
<organism evidence="2 3">
    <name type="scientific">Saponaria officinalis</name>
    <name type="common">Common soapwort</name>
    <name type="synonym">Lychnis saponaria</name>
    <dbReference type="NCBI Taxonomy" id="3572"/>
    <lineage>
        <taxon>Eukaryota</taxon>
        <taxon>Viridiplantae</taxon>
        <taxon>Streptophyta</taxon>
        <taxon>Embryophyta</taxon>
        <taxon>Tracheophyta</taxon>
        <taxon>Spermatophyta</taxon>
        <taxon>Magnoliopsida</taxon>
        <taxon>eudicotyledons</taxon>
        <taxon>Gunneridae</taxon>
        <taxon>Pentapetalae</taxon>
        <taxon>Caryophyllales</taxon>
        <taxon>Caryophyllaceae</taxon>
        <taxon>Caryophylleae</taxon>
        <taxon>Saponaria</taxon>
    </lineage>
</organism>